<sequence length="88" mass="10280">MYAIFIFLLLNFLIKSYAKYSVGVIDTAENWAYMERFCFVSQTSQLSFTLQYPVKYEIETLYLYYDTADQWDAAYNGSLVSPKYTGSV</sequence>
<dbReference type="Proteomes" id="UP000887540">
    <property type="component" value="Unplaced"/>
</dbReference>
<dbReference type="WBParaSite" id="ACRNAN_scaffold21521.g26278.t1">
    <property type="protein sequence ID" value="ACRNAN_scaffold21521.g26278.t1"/>
    <property type="gene ID" value="ACRNAN_scaffold21521.g26278"/>
</dbReference>
<proteinExistence type="predicted"/>
<feature type="chain" id="PRO_5038054166" description="GPR180-like N-terminal domain-containing protein" evidence="1">
    <location>
        <begin position="19"/>
        <end position="88"/>
    </location>
</feature>
<dbReference type="InterPro" id="IPR053880">
    <property type="entry name" value="GPR180-like_N"/>
</dbReference>
<evidence type="ECO:0000256" key="1">
    <source>
        <dbReference type="SAM" id="SignalP"/>
    </source>
</evidence>
<evidence type="ECO:0000313" key="4">
    <source>
        <dbReference type="WBParaSite" id="ACRNAN_scaffold21521.g26278.t1"/>
    </source>
</evidence>
<evidence type="ECO:0000313" key="3">
    <source>
        <dbReference type="Proteomes" id="UP000887540"/>
    </source>
</evidence>
<name>A0A914DC13_9BILA</name>
<dbReference type="Pfam" id="PF21892">
    <property type="entry name" value="TMEM145_N"/>
    <property type="match status" value="1"/>
</dbReference>
<dbReference type="AlphaFoldDB" id="A0A914DC13"/>
<feature type="domain" description="GPR180-like N-terminal" evidence="2">
    <location>
        <begin position="23"/>
        <end position="77"/>
    </location>
</feature>
<organism evidence="3 4">
    <name type="scientific">Acrobeloides nanus</name>
    <dbReference type="NCBI Taxonomy" id="290746"/>
    <lineage>
        <taxon>Eukaryota</taxon>
        <taxon>Metazoa</taxon>
        <taxon>Ecdysozoa</taxon>
        <taxon>Nematoda</taxon>
        <taxon>Chromadorea</taxon>
        <taxon>Rhabditida</taxon>
        <taxon>Tylenchina</taxon>
        <taxon>Cephalobomorpha</taxon>
        <taxon>Cephaloboidea</taxon>
        <taxon>Cephalobidae</taxon>
        <taxon>Acrobeloides</taxon>
    </lineage>
</organism>
<keyword evidence="3" id="KW-1185">Reference proteome</keyword>
<keyword evidence="1" id="KW-0732">Signal</keyword>
<reference evidence="4" key="1">
    <citation type="submission" date="2022-11" db="UniProtKB">
        <authorList>
            <consortium name="WormBaseParasite"/>
        </authorList>
    </citation>
    <scope>IDENTIFICATION</scope>
</reference>
<protein>
    <recommendedName>
        <fullName evidence="2">GPR180-like N-terminal domain-containing protein</fullName>
    </recommendedName>
</protein>
<evidence type="ECO:0000259" key="2">
    <source>
        <dbReference type="Pfam" id="PF21892"/>
    </source>
</evidence>
<accession>A0A914DC13</accession>
<feature type="signal peptide" evidence="1">
    <location>
        <begin position="1"/>
        <end position="18"/>
    </location>
</feature>